<dbReference type="SMART" id="SM00116">
    <property type="entry name" value="CBS"/>
    <property type="match status" value="1"/>
</dbReference>
<gene>
    <name evidence="3" type="ORF">NDK43_21975</name>
</gene>
<dbReference type="Proteomes" id="UP001523262">
    <property type="component" value="Unassembled WGS sequence"/>
</dbReference>
<dbReference type="PANTHER" id="PTHR43773:SF1">
    <property type="entry name" value="MAGNESIUM TRANSPORTER MGTE"/>
    <property type="match status" value="1"/>
</dbReference>
<keyword evidence="4" id="KW-1185">Reference proteome</keyword>
<evidence type="ECO:0000256" key="1">
    <source>
        <dbReference type="PROSITE-ProRule" id="PRU00703"/>
    </source>
</evidence>
<organism evidence="3 4">
    <name type="scientific">Neobacillus pocheonensis</name>
    <dbReference type="NCBI Taxonomy" id="363869"/>
    <lineage>
        <taxon>Bacteria</taxon>
        <taxon>Bacillati</taxon>
        <taxon>Bacillota</taxon>
        <taxon>Bacilli</taxon>
        <taxon>Bacillales</taxon>
        <taxon>Bacillaceae</taxon>
        <taxon>Neobacillus</taxon>
    </lineage>
</organism>
<accession>A0ABT0WDY0</accession>
<comment type="caution">
    <text evidence="3">The sequence shown here is derived from an EMBL/GenBank/DDBJ whole genome shotgun (WGS) entry which is preliminary data.</text>
</comment>
<feature type="domain" description="CBS" evidence="2">
    <location>
        <begin position="51"/>
        <end position="107"/>
    </location>
</feature>
<dbReference type="PROSITE" id="PS51371">
    <property type="entry name" value="CBS"/>
    <property type="match status" value="1"/>
</dbReference>
<evidence type="ECO:0000259" key="2">
    <source>
        <dbReference type="PROSITE" id="PS51371"/>
    </source>
</evidence>
<keyword evidence="1" id="KW-0129">CBS domain</keyword>
<dbReference type="Gene3D" id="3.10.580.10">
    <property type="entry name" value="CBS-domain"/>
    <property type="match status" value="1"/>
</dbReference>
<sequence length="109" mass="12712">MKAIDQLRRLKPDSESVHYLYIVNKDNKLIANLSLRDLIIAQPATMLHDIMNRDIIYVSDDEEIENLNEIISKYNLFGIPVVDNRMTLIGIVLINDVVHNLLKSKRRKR</sequence>
<dbReference type="SUPFAM" id="SSF54631">
    <property type="entry name" value="CBS-domain pair"/>
    <property type="match status" value="1"/>
</dbReference>
<evidence type="ECO:0000313" key="4">
    <source>
        <dbReference type="Proteomes" id="UP001523262"/>
    </source>
</evidence>
<protein>
    <submittedName>
        <fullName evidence="3">CBS domain-containing protein</fullName>
    </submittedName>
</protein>
<dbReference type="PANTHER" id="PTHR43773">
    <property type="entry name" value="MAGNESIUM TRANSPORTER MGTE"/>
    <property type="match status" value="1"/>
</dbReference>
<reference evidence="3 4" key="1">
    <citation type="submission" date="2022-06" db="EMBL/GenBank/DDBJ databases">
        <authorList>
            <person name="Jeon C.O."/>
        </authorList>
    </citation>
    <scope>NUCLEOTIDE SEQUENCE [LARGE SCALE GENOMIC DNA]</scope>
    <source>
        <strain evidence="3 4">KCTC 13943</strain>
    </source>
</reference>
<name>A0ABT0WDY0_9BACI</name>
<dbReference type="InterPro" id="IPR046342">
    <property type="entry name" value="CBS_dom_sf"/>
</dbReference>
<dbReference type="CDD" id="cd04606">
    <property type="entry name" value="CBS_pair_Mg_transporter"/>
    <property type="match status" value="1"/>
</dbReference>
<proteinExistence type="predicted"/>
<dbReference type="InterPro" id="IPR006669">
    <property type="entry name" value="MgtE_transporter"/>
</dbReference>
<dbReference type="EMBL" id="JAMQCR010000002">
    <property type="protein sequence ID" value="MCM2534522.1"/>
    <property type="molecule type" value="Genomic_DNA"/>
</dbReference>
<evidence type="ECO:0000313" key="3">
    <source>
        <dbReference type="EMBL" id="MCM2534522.1"/>
    </source>
</evidence>
<dbReference type="Pfam" id="PF00571">
    <property type="entry name" value="CBS"/>
    <property type="match status" value="1"/>
</dbReference>
<dbReference type="InterPro" id="IPR000644">
    <property type="entry name" value="CBS_dom"/>
</dbReference>